<dbReference type="GO" id="GO:0005789">
    <property type="term" value="C:endoplasmic reticulum membrane"/>
    <property type="evidence" value="ECO:0007669"/>
    <property type="project" value="UniProtKB-SubCell"/>
</dbReference>
<evidence type="ECO:0000256" key="6">
    <source>
        <dbReference type="ARBA" id="ARBA00022892"/>
    </source>
</evidence>
<comment type="subcellular location">
    <subcellularLocation>
        <location evidence="1">Endoplasmic reticulum membrane</location>
        <topology evidence="1">Single-pass type IV membrane protein</topology>
    </subcellularLocation>
</comment>
<reference evidence="12" key="1">
    <citation type="submission" date="2016-03" db="EMBL/GenBank/DDBJ databases">
        <authorList>
            <person name="Devillers H."/>
        </authorList>
    </citation>
    <scope>NUCLEOTIDE SEQUENCE [LARGE SCALE GENOMIC DNA]</scope>
</reference>
<dbReference type="CDD" id="cd15860">
    <property type="entry name" value="SNARE_USE1"/>
    <property type="match status" value="1"/>
</dbReference>
<evidence type="ECO:0000313" key="12">
    <source>
        <dbReference type="Proteomes" id="UP000190274"/>
    </source>
</evidence>
<evidence type="ECO:0000256" key="5">
    <source>
        <dbReference type="ARBA" id="ARBA00022824"/>
    </source>
</evidence>
<evidence type="ECO:0000256" key="1">
    <source>
        <dbReference type="ARBA" id="ARBA00004163"/>
    </source>
</evidence>
<evidence type="ECO:0000256" key="4">
    <source>
        <dbReference type="ARBA" id="ARBA00022692"/>
    </source>
</evidence>
<evidence type="ECO:0000256" key="3">
    <source>
        <dbReference type="ARBA" id="ARBA00022448"/>
    </source>
</evidence>
<dbReference type="GO" id="GO:0005484">
    <property type="term" value="F:SNAP receptor activity"/>
    <property type="evidence" value="ECO:0007669"/>
    <property type="project" value="TreeGrafter"/>
</dbReference>
<dbReference type="GO" id="GO:0006890">
    <property type="term" value="P:retrograde vesicle-mediated transport, Golgi to endoplasmic reticulum"/>
    <property type="evidence" value="ECO:0007669"/>
    <property type="project" value="TreeGrafter"/>
</dbReference>
<evidence type="ECO:0000256" key="9">
    <source>
        <dbReference type="ARBA" id="ARBA00023136"/>
    </source>
</evidence>
<dbReference type="GO" id="GO:0015031">
    <property type="term" value="P:protein transport"/>
    <property type="evidence" value="ECO:0007669"/>
    <property type="project" value="UniProtKB-KW"/>
</dbReference>
<keyword evidence="6" id="KW-0931">ER-Golgi transport</keyword>
<feature type="transmembrane region" description="Helical" evidence="10">
    <location>
        <begin position="242"/>
        <end position="263"/>
    </location>
</feature>
<keyword evidence="9 10" id="KW-0472">Membrane</keyword>
<dbReference type="PANTHER" id="PTHR13050">
    <property type="entry name" value="USE1-LIKE PROTEIN"/>
    <property type="match status" value="1"/>
</dbReference>
<dbReference type="GO" id="GO:0031201">
    <property type="term" value="C:SNARE complex"/>
    <property type="evidence" value="ECO:0007669"/>
    <property type="project" value="TreeGrafter"/>
</dbReference>
<keyword evidence="5" id="KW-0256">Endoplasmic reticulum</keyword>
<organism evidence="11 12">
    <name type="scientific">Lachancea dasiensis</name>
    <dbReference type="NCBI Taxonomy" id="1072105"/>
    <lineage>
        <taxon>Eukaryota</taxon>
        <taxon>Fungi</taxon>
        <taxon>Dikarya</taxon>
        <taxon>Ascomycota</taxon>
        <taxon>Saccharomycotina</taxon>
        <taxon>Saccharomycetes</taxon>
        <taxon>Saccharomycetales</taxon>
        <taxon>Saccharomycetaceae</taxon>
        <taxon>Lachancea</taxon>
    </lineage>
</organism>
<evidence type="ECO:0000256" key="2">
    <source>
        <dbReference type="ARBA" id="ARBA00007891"/>
    </source>
</evidence>
<evidence type="ECO:0000256" key="10">
    <source>
        <dbReference type="SAM" id="Phobius"/>
    </source>
</evidence>
<keyword evidence="12" id="KW-1185">Reference proteome</keyword>
<dbReference type="PANTHER" id="PTHR13050:SF7">
    <property type="entry name" value="VESICLE TRANSPORT PROTEIN USE1"/>
    <property type="match status" value="1"/>
</dbReference>
<dbReference type="STRING" id="1266660.A0A1G4IS94"/>
<keyword evidence="3" id="KW-0813">Transport</keyword>
<proteinExistence type="inferred from homology"/>
<keyword evidence="8 10" id="KW-1133">Transmembrane helix</keyword>
<evidence type="ECO:0000313" key="11">
    <source>
        <dbReference type="EMBL" id="SCU79753.1"/>
    </source>
</evidence>
<protein>
    <submittedName>
        <fullName evidence="11">LADA_0B02938g1_1</fullName>
    </submittedName>
</protein>
<dbReference type="OrthoDB" id="4008582at2759"/>
<dbReference type="AlphaFoldDB" id="A0A1G4IS94"/>
<evidence type="ECO:0000256" key="7">
    <source>
        <dbReference type="ARBA" id="ARBA00022927"/>
    </source>
</evidence>
<dbReference type="EMBL" id="LT598456">
    <property type="protein sequence ID" value="SCU79753.1"/>
    <property type="molecule type" value="Genomic_DNA"/>
</dbReference>
<dbReference type="InterPro" id="IPR019150">
    <property type="entry name" value="Vesicle_transport_protein_Use1"/>
</dbReference>
<dbReference type="Proteomes" id="UP000190274">
    <property type="component" value="Chromosome B"/>
</dbReference>
<accession>A0A1G4IS94</accession>
<name>A0A1G4IS94_9SACH</name>
<keyword evidence="7" id="KW-0653">Protein transport</keyword>
<dbReference type="Pfam" id="PF09753">
    <property type="entry name" value="Use1"/>
    <property type="match status" value="1"/>
</dbReference>
<keyword evidence="4 10" id="KW-0812">Transmembrane</keyword>
<comment type="similarity">
    <text evidence="2">Belongs to the USE1 family.</text>
</comment>
<evidence type="ECO:0000256" key="8">
    <source>
        <dbReference type="ARBA" id="ARBA00022989"/>
    </source>
</evidence>
<sequence length="269" mass="29876">MSQCYGSFEYIKEALEPLTSEQLIADEDPVLGEILSTKVLANIDTLRNSVVQGELGTQRGPNGNEEQLGRFRKHFSELECTALMVQSVSTNKLKEQYEHHVRDLRSKRLSVDFDANTSPESLEDSVENLSAAGGIEDQDESLGELRLRLLGKKNERSSTSLGTSEHTMENQMQVHDNIQTELIDDMSQLISGLKVGAEAFQAALEEDSTVLKATELGLQATSRSLTNLGGKLKKYHNSKVGLLFYLGCILFIFLSLATTYLIIKIFPKM</sequence>
<gene>
    <name evidence="11" type="ORF">LADA_0B02938G</name>
</gene>